<evidence type="ECO:0000256" key="1">
    <source>
        <dbReference type="SAM" id="SignalP"/>
    </source>
</evidence>
<evidence type="ECO:0000313" key="3">
    <source>
        <dbReference type="Proteomes" id="UP000619238"/>
    </source>
</evidence>
<dbReference type="RefSeq" id="WP_215907203.1">
    <property type="nucleotide sequence ID" value="NZ_JACGWS010000017.1"/>
</dbReference>
<dbReference type="Proteomes" id="UP000619238">
    <property type="component" value="Unassembled WGS sequence"/>
</dbReference>
<sequence>MKKTLLLIVFAISLVNYAKAQNATIINPNGGEIFYSCEEQLISWNSSGVSSDLWNIDYSLDGGTIWSSIASNYLSADNTFLWTIPFVESEDVLVRVTNALDTNASDTSDAFFSIRIPIKLSSANGGETLFGNTSHNITWNASGTSNRYTIQYRVSETGSWL</sequence>
<dbReference type="EMBL" id="JACGWS010000017">
    <property type="protein sequence ID" value="MBC8757225.1"/>
    <property type="molecule type" value="Genomic_DNA"/>
</dbReference>
<protein>
    <submittedName>
        <fullName evidence="2">Uncharacterized protein</fullName>
    </submittedName>
</protein>
<feature type="non-terminal residue" evidence="2">
    <location>
        <position position="161"/>
    </location>
</feature>
<organism evidence="2 3">
    <name type="scientific">Kordia aestuariivivens</name>
    <dbReference type="NCBI Taxonomy" id="2759037"/>
    <lineage>
        <taxon>Bacteria</taxon>
        <taxon>Pseudomonadati</taxon>
        <taxon>Bacteroidota</taxon>
        <taxon>Flavobacteriia</taxon>
        <taxon>Flavobacteriales</taxon>
        <taxon>Flavobacteriaceae</taxon>
        <taxon>Kordia</taxon>
    </lineage>
</organism>
<accession>A0ABR7QF84</accession>
<keyword evidence="3" id="KW-1185">Reference proteome</keyword>
<proteinExistence type="predicted"/>
<evidence type="ECO:0000313" key="2">
    <source>
        <dbReference type="EMBL" id="MBC8757225.1"/>
    </source>
</evidence>
<keyword evidence="1" id="KW-0732">Signal</keyword>
<comment type="caution">
    <text evidence="2">The sequence shown here is derived from an EMBL/GenBank/DDBJ whole genome shotgun (WGS) entry which is preliminary data.</text>
</comment>
<name>A0ABR7QF84_9FLAO</name>
<reference evidence="2 3" key="1">
    <citation type="submission" date="2020-07" db="EMBL/GenBank/DDBJ databases">
        <title>Description of Kordia aestuariivivens sp. nov., isolated from a tidal flat.</title>
        <authorList>
            <person name="Park S."/>
            <person name="Yoon J.-H."/>
        </authorList>
    </citation>
    <scope>NUCLEOTIDE SEQUENCE [LARGE SCALE GENOMIC DNA]</scope>
    <source>
        <strain evidence="2 3">YSTF-M3</strain>
    </source>
</reference>
<feature type="chain" id="PRO_5045953000" evidence="1">
    <location>
        <begin position="21"/>
        <end position="161"/>
    </location>
</feature>
<gene>
    <name evidence="2" type="ORF">H2O64_21325</name>
</gene>
<feature type="signal peptide" evidence="1">
    <location>
        <begin position="1"/>
        <end position="20"/>
    </location>
</feature>